<evidence type="ECO:0000313" key="4">
    <source>
        <dbReference type="Proteomes" id="UP000654257"/>
    </source>
</evidence>
<name>A0A917G1D3_9NOCA</name>
<dbReference type="Gene3D" id="1.10.10.2840">
    <property type="entry name" value="PucR C-terminal helix-turn-helix domain"/>
    <property type="match status" value="1"/>
</dbReference>
<evidence type="ECO:0000256" key="1">
    <source>
        <dbReference type="SAM" id="MobiDB-lite"/>
    </source>
</evidence>
<dbReference type="AlphaFoldDB" id="A0A917G1D3"/>
<feature type="domain" description="PucR C-terminal helix-turn-helix" evidence="2">
    <location>
        <begin position="265"/>
        <end position="318"/>
    </location>
</feature>
<dbReference type="InterPro" id="IPR025736">
    <property type="entry name" value="PucR_C-HTH_dom"/>
</dbReference>
<keyword evidence="4" id="KW-1185">Reference proteome</keyword>
<comment type="caution">
    <text evidence="3">The sequence shown here is derived from an EMBL/GenBank/DDBJ whole genome shotgun (WGS) entry which is preliminary data.</text>
</comment>
<accession>A0A917G1D3</accession>
<evidence type="ECO:0000313" key="3">
    <source>
        <dbReference type="EMBL" id="GGG18017.1"/>
    </source>
</evidence>
<dbReference type="InterPro" id="IPR051448">
    <property type="entry name" value="CdaR-like_regulators"/>
</dbReference>
<organism evidence="3 4">
    <name type="scientific">Rhodococcoides trifolii</name>
    <dbReference type="NCBI Taxonomy" id="908250"/>
    <lineage>
        <taxon>Bacteria</taxon>
        <taxon>Bacillati</taxon>
        <taxon>Actinomycetota</taxon>
        <taxon>Actinomycetes</taxon>
        <taxon>Mycobacteriales</taxon>
        <taxon>Nocardiaceae</taxon>
        <taxon>Rhodococcoides</taxon>
    </lineage>
</organism>
<dbReference type="EMBL" id="BMCU01000004">
    <property type="protein sequence ID" value="GGG18017.1"/>
    <property type="molecule type" value="Genomic_DNA"/>
</dbReference>
<dbReference type="InterPro" id="IPR042070">
    <property type="entry name" value="PucR_C-HTH_sf"/>
</dbReference>
<sequence>MQGLMYRLAELDANSAGLVRVIDYFDALIRHGADTAAMMRASAALADCVVGMDVPGRPEARRCDPRGRWSPQPVRPPSSSKDVVVDDVVVGAVWIERQGPALPLDDMLVDRMALTTAIILQPSRTRTKEDFTTDLLFPSDAMTALASCAALGIDPAAAVRVVVADRPLTVATAGTSVAVTVDSEVLHIVTDPGVVDGSSVGISLPAPARDIHRMIVSARFARSQTSDIRPVVDAVDLGALNLLMPGIGRDSIPDLVRVADVDSELVATLRTYLQSGTYRAAADRLHLHHSSVAHRLTKLSTKLGFAVDSIENRARATAMMMVVDGG</sequence>
<protein>
    <recommendedName>
        <fullName evidence="2">PucR C-terminal helix-turn-helix domain-containing protein</fullName>
    </recommendedName>
</protein>
<evidence type="ECO:0000259" key="2">
    <source>
        <dbReference type="Pfam" id="PF13556"/>
    </source>
</evidence>
<dbReference type="Proteomes" id="UP000654257">
    <property type="component" value="Unassembled WGS sequence"/>
</dbReference>
<feature type="region of interest" description="Disordered" evidence="1">
    <location>
        <begin position="59"/>
        <end position="80"/>
    </location>
</feature>
<reference evidence="3" key="2">
    <citation type="submission" date="2020-09" db="EMBL/GenBank/DDBJ databases">
        <authorList>
            <person name="Sun Q."/>
            <person name="Sedlacek I."/>
        </authorList>
    </citation>
    <scope>NUCLEOTIDE SEQUENCE</scope>
    <source>
        <strain evidence="3">CCM 7905</strain>
    </source>
</reference>
<dbReference type="RefSeq" id="WP_229746132.1">
    <property type="nucleotide sequence ID" value="NZ_BMCU01000004.1"/>
</dbReference>
<dbReference type="PANTHER" id="PTHR33744:SF15">
    <property type="entry name" value="CARBOHYDRATE DIACID REGULATOR"/>
    <property type="match status" value="1"/>
</dbReference>
<dbReference type="Pfam" id="PF13556">
    <property type="entry name" value="HTH_30"/>
    <property type="match status" value="1"/>
</dbReference>
<dbReference type="PANTHER" id="PTHR33744">
    <property type="entry name" value="CARBOHYDRATE DIACID REGULATOR"/>
    <property type="match status" value="1"/>
</dbReference>
<proteinExistence type="predicted"/>
<gene>
    <name evidence="3" type="ORF">GCM10007304_35100</name>
</gene>
<reference evidence="3" key="1">
    <citation type="journal article" date="2014" name="Int. J. Syst. Evol. Microbiol.">
        <title>Complete genome sequence of Corynebacterium casei LMG S-19264T (=DSM 44701T), isolated from a smear-ripened cheese.</title>
        <authorList>
            <consortium name="US DOE Joint Genome Institute (JGI-PGF)"/>
            <person name="Walter F."/>
            <person name="Albersmeier A."/>
            <person name="Kalinowski J."/>
            <person name="Ruckert C."/>
        </authorList>
    </citation>
    <scope>NUCLEOTIDE SEQUENCE</scope>
    <source>
        <strain evidence="3">CCM 7905</strain>
    </source>
</reference>